<sequence>MVKNHCVIFGKKRIVRLTCYHPRLSRFKNSQPTSKRTIKCDACDKAASFWTIGKDMDVDKKMLFSDPTVVIRSMTARLMGVLSFQDRQHELLKKHALKKIQLNIGILKSLHANRGISQVCSNVVEDDKKKVRVRIFEKREAYEALKERHKKPYPIHVSLGANTNTQESLSIGKCIERLSQQKELSLGREMIGLMAK</sequence>
<reference evidence="2" key="1">
    <citation type="submission" date="2017-02" db="UniProtKB">
        <authorList>
            <consortium name="WormBaseParasite"/>
        </authorList>
    </citation>
    <scope>IDENTIFICATION</scope>
</reference>
<name>A0A0N5C4M5_STREA</name>
<evidence type="ECO:0000313" key="1">
    <source>
        <dbReference type="Proteomes" id="UP000046392"/>
    </source>
</evidence>
<proteinExistence type="predicted"/>
<dbReference type="Proteomes" id="UP000046392">
    <property type="component" value="Unplaced"/>
</dbReference>
<dbReference type="WBParaSite" id="SPAL_0001290500.1">
    <property type="protein sequence ID" value="SPAL_0001290500.1"/>
    <property type="gene ID" value="SPAL_0001290500"/>
</dbReference>
<keyword evidence="1" id="KW-1185">Reference proteome</keyword>
<dbReference type="AlphaFoldDB" id="A0A0N5C4M5"/>
<accession>A0A0N5C4M5</accession>
<organism evidence="1 2">
    <name type="scientific">Strongyloides papillosus</name>
    <name type="common">Intestinal threadworm</name>
    <dbReference type="NCBI Taxonomy" id="174720"/>
    <lineage>
        <taxon>Eukaryota</taxon>
        <taxon>Metazoa</taxon>
        <taxon>Ecdysozoa</taxon>
        <taxon>Nematoda</taxon>
        <taxon>Chromadorea</taxon>
        <taxon>Rhabditida</taxon>
        <taxon>Tylenchina</taxon>
        <taxon>Panagrolaimomorpha</taxon>
        <taxon>Strongyloidoidea</taxon>
        <taxon>Strongyloididae</taxon>
        <taxon>Strongyloides</taxon>
    </lineage>
</organism>
<evidence type="ECO:0000313" key="2">
    <source>
        <dbReference type="WBParaSite" id="SPAL_0001290500.1"/>
    </source>
</evidence>
<protein>
    <submittedName>
        <fullName evidence="2">Pentatricopeptide repeat-containing protein</fullName>
    </submittedName>
</protein>